<dbReference type="InterPro" id="IPR001173">
    <property type="entry name" value="Glyco_trans_2-like"/>
</dbReference>
<dbReference type="SUPFAM" id="SSF53448">
    <property type="entry name" value="Nucleotide-diphospho-sugar transferases"/>
    <property type="match status" value="1"/>
</dbReference>
<evidence type="ECO:0000313" key="2">
    <source>
        <dbReference type="EMBL" id="KIA82902.1"/>
    </source>
</evidence>
<dbReference type="RefSeq" id="WP_039343271.1">
    <property type="nucleotide sequence ID" value="NZ_JSYK01000003.1"/>
</dbReference>
<dbReference type="PANTHER" id="PTHR22916:SF3">
    <property type="entry name" value="UDP-GLCNAC:BETAGAL BETA-1,3-N-ACETYLGLUCOSAMINYLTRANSFERASE-LIKE PROTEIN 1"/>
    <property type="match status" value="1"/>
</dbReference>
<dbReference type="Proteomes" id="UP000031275">
    <property type="component" value="Unassembled WGS sequence"/>
</dbReference>
<dbReference type="Pfam" id="PF00535">
    <property type="entry name" value="Glycos_transf_2"/>
    <property type="match status" value="1"/>
</dbReference>
<name>A0ABR4ZNM5_9FLAO</name>
<dbReference type="Gene3D" id="3.90.550.10">
    <property type="entry name" value="Spore Coat Polysaccharide Biosynthesis Protein SpsA, Chain A"/>
    <property type="match status" value="1"/>
</dbReference>
<evidence type="ECO:0000259" key="1">
    <source>
        <dbReference type="Pfam" id="PF00535"/>
    </source>
</evidence>
<feature type="domain" description="Glycosyltransferase 2-like" evidence="1">
    <location>
        <begin position="4"/>
        <end position="162"/>
    </location>
</feature>
<accession>A0ABR4ZNM5</accession>
<keyword evidence="3" id="KW-1185">Reference proteome</keyword>
<dbReference type="PANTHER" id="PTHR22916">
    <property type="entry name" value="GLYCOSYLTRANSFERASE"/>
    <property type="match status" value="1"/>
</dbReference>
<proteinExistence type="predicted"/>
<organism evidence="2 3">
    <name type="scientific">Kaistella solincola</name>
    <dbReference type="NCBI Taxonomy" id="510955"/>
    <lineage>
        <taxon>Bacteria</taxon>
        <taxon>Pseudomonadati</taxon>
        <taxon>Bacteroidota</taxon>
        <taxon>Flavobacteriia</taxon>
        <taxon>Flavobacteriales</taxon>
        <taxon>Weeksellaceae</taxon>
        <taxon>Chryseobacterium group</taxon>
        <taxon>Kaistella</taxon>
    </lineage>
</organism>
<comment type="caution">
    <text evidence="2">The sequence shown here is derived from an EMBL/GenBank/DDBJ whole genome shotgun (WGS) entry which is preliminary data.</text>
</comment>
<dbReference type="EMBL" id="JSYK01000003">
    <property type="protein sequence ID" value="KIA82902.1"/>
    <property type="molecule type" value="Genomic_DNA"/>
</dbReference>
<dbReference type="InterPro" id="IPR029044">
    <property type="entry name" value="Nucleotide-diphossugar_trans"/>
</dbReference>
<reference evidence="2 3" key="1">
    <citation type="submission" date="2014-10" db="EMBL/GenBank/DDBJ databases">
        <title>Kaistella solincola genome.</title>
        <authorList>
            <person name="Newman J.D."/>
        </authorList>
    </citation>
    <scope>NUCLEOTIDE SEQUENCE [LARGE SCALE GENOMIC DNA]</scope>
    <source>
        <strain evidence="2 3">DSM 22468</strain>
    </source>
</reference>
<gene>
    <name evidence="2" type="ORF">OA84_04860</name>
</gene>
<sequence>MKNSVCIATYNGEKYIREQIASILPQLQAGDEIIISDDHSTDQTLEIIKSFKDNRLKIVFNETEKGYTNNFENAIKHASGDFIYLSDQDDVWLPNKVAVYSQEFQNYDFLASNAKIVGENLESTDNQTYFDLRGTSSGFLSDLIKAKSLGCCMAFNRKVLTKILPFPKNKDLCPHDLWILLMSEFYFKSKIIKEPLILYRRHEQTASTGGKHTNNTLLFMLKFRLYALFQVLTRM</sequence>
<protein>
    <recommendedName>
        <fullName evidence="1">Glycosyltransferase 2-like domain-containing protein</fullName>
    </recommendedName>
</protein>
<evidence type="ECO:0000313" key="3">
    <source>
        <dbReference type="Proteomes" id="UP000031275"/>
    </source>
</evidence>